<protein>
    <submittedName>
        <fullName evidence="2">DUF1134 domain-containing protein</fullName>
    </submittedName>
</protein>
<feature type="signal peptide" evidence="1">
    <location>
        <begin position="1"/>
        <end position="24"/>
    </location>
</feature>
<dbReference type="EMBL" id="CP028941">
    <property type="protein sequence ID" value="QKM62419.1"/>
    <property type="molecule type" value="Genomic_DNA"/>
</dbReference>
<proteinExistence type="predicted"/>
<dbReference type="AlphaFoldDB" id="A0A6M9PPI0"/>
<evidence type="ECO:0000313" key="3">
    <source>
        <dbReference type="Proteomes" id="UP000500806"/>
    </source>
</evidence>
<dbReference type="Pfam" id="PF06577">
    <property type="entry name" value="EipA"/>
    <property type="match status" value="1"/>
</dbReference>
<evidence type="ECO:0000256" key="1">
    <source>
        <dbReference type="SAM" id="SignalP"/>
    </source>
</evidence>
<reference evidence="2 3" key="1">
    <citation type="submission" date="2018-04" db="EMBL/GenBank/DDBJ databases">
        <title>Polynucleobacter sp. LimPoW16 genome.</title>
        <authorList>
            <person name="Hahn M.W."/>
        </authorList>
    </citation>
    <scope>NUCLEOTIDE SEQUENCE [LARGE SCALE GENOMIC DNA]</scope>
    <source>
        <strain evidence="2 3">LimPoW16</strain>
    </source>
</reference>
<dbReference type="Proteomes" id="UP000500806">
    <property type="component" value="Chromosome"/>
</dbReference>
<keyword evidence="1" id="KW-0732">Signal</keyword>
<organism evidence="2 3">
    <name type="scientific">Polynucleobacter antarcticus</name>
    <dbReference type="NCBI Taxonomy" id="1743162"/>
    <lineage>
        <taxon>Bacteria</taxon>
        <taxon>Pseudomonadati</taxon>
        <taxon>Pseudomonadota</taxon>
        <taxon>Betaproteobacteria</taxon>
        <taxon>Burkholderiales</taxon>
        <taxon>Burkholderiaceae</taxon>
        <taxon>Polynucleobacter</taxon>
    </lineage>
</organism>
<name>A0A6M9PPI0_9BURK</name>
<keyword evidence="3" id="KW-1185">Reference proteome</keyword>
<dbReference type="KEGG" id="pani:DCO16_04700"/>
<sequence>MTSFRKVLLTAFAGLMIIASSAFASDAPKKPSGTVSINETQFALIIGGSVGGGELTFQGKKYPFKVSGMSIGANVGASKVSAVGEVYDLKDLSKFSGTFSALNSAITLGGGVGGTVLKNENGVIMRLTSTSAGLQLNLSASGVTVKLEK</sequence>
<feature type="chain" id="PRO_5026953921" evidence="1">
    <location>
        <begin position="25"/>
        <end position="149"/>
    </location>
</feature>
<gene>
    <name evidence="2" type="ORF">DCO16_04700</name>
</gene>
<dbReference type="InterPro" id="IPR008325">
    <property type="entry name" value="EipA-like"/>
</dbReference>
<evidence type="ECO:0000313" key="2">
    <source>
        <dbReference type="EMBL" id="QKM62419.1"/>
    </source>
</evidence>
<accession>A0A6M9PPI0</accession>
<dbReference type="RefSeq" id="WP_173942574.1">
    <property type="nucleotide sequence ID" value="NZ_CBCSCD010000001.1"/>
</dbReference>